<reference evidence="2 3" key="1">
    <citation type="submission" date="2020-05" db="EMBL/GenBank/DDBJ databases">
        <title>Complete genome of Clostridium estertheticum subspecies estertheticum, isolated from Vacuum packed lamb meat from New Zealand imported to Switzerland.</title>
        <authorList>
            <person name="Wambui J."/>
            <person name="Stevens M.J.A."/>
            <person name="Stephan R."/>
        </authorList>
    </citation>
    <scope>NUCLEOTIDE SEQUENCE [LARGE SCALE GENOMIC DNA]</scope>
    <source>
        <strain evidence="2 3">CEST001</strain>
    </source>
</reference>
<sequence length="333" mass="39462">MKKKNNIEIILFILSIPLLLFLSFYISNRMENKTPPYCVVNKSKMGYSVFYESLSKLNYPASRTLKQVEEHQTNTIQLISSGGKFNINDQEVKRWVGNGGMLVYLTPVSVNNIQYATLTKSKGDINLYKYKKGIIINADADYITNGKLLKDTSKAYELLKQISDMSYKKIYFNEFYLFSAVSSKSLWDCIPLELKYIIYQMLIALCAFFYCKGKRFGKIIPLYEEVERNENEYLYSAASLYRQARCFDIMVLEYYNNFLKEFKCNGKDWIEYWETEKIPSLNKAKRVYEFMAHKKKKIKPKEYTQIVNMIEYLNKILVKRRELHWKTLKKTLY</sequence>
<name>A0A7Y3SZN3_9CLOT</name>
<proteinExistence type="predicted"/>
<evidence type="ECO:0000313" key="3">
    <source>
        <dbReference type="Proteomes" id="UP000531659"/>
    </source>
</evidence>
<dbReference type="Proteomes" id="UP000531659">
    <property type="component" value="Unassembled WGS sequence"/>
</dbReference>
<dbReference type="RefSeq" id="WP_171298894.1">
    <property type="nucleotide sequence ID" value="NZ_CP087098.1"/>
</dbReference>
<keyword evidence="1" id="KW-0812">Transmembrane</keyword>
<evidence type="ECO:0000313" key="2">
    <source>
        <dbReference type="EMBL" id="NNU78324.1"/>
    </source>
</evidence>
<dbReference type="EMBL" id="JABEYB010000021">
    <property type="protein sequence ID" value="NNU78324.1"/>
    <property type="molecule type" value="Genomic_DNA"/>
</dbReference>
<organism evidence="2 3">
    <name type="scientific">Clostridium estertheticum</name>
    <dbReference type="NCBI Taxonomy" id="238834"/>
    <lineage>
        <taxon>Bacteria</taxon>
        <taxon>Bacillati</taxon>
        <taxon>Bacillota</taxon>
        <taxon>Clostridia</taxon>
        <taxon>Eubacteriales</taxon>
        <taxon>Clostridiaceae</taxon>
        <taxon>Clostridium</taxon>
    </lineage>
</organism>
<gene>
    <name evidence="2" type="ORF">HLQ16_20640</name>
</gene>
<evidence type="ECO:0000256" key="1">
    <source>
        <dbReference type="SAM" id="Phobius"/>
    </source>
</evidence>
<keyword evidence="1" id="KW-1133">Transmembrane helix</keyword>
<keyword evidence="1" id="KW-0472">Membrane</keyword>
<feature type="transmembrane region" description="Helical" evidence="1">
    <location>
        <begin position="7"/>
        <end position="26"/>
    </location>
</feature>
<comment type="caution">
    <text evidence="2">The sequence shown here is derived from an EMBL/GenBank/DDBJ whole genome shotgun (WGS) entry which is preliminary data.</text>
</comment>
<accession>A0A7Y3SZN3</accession>
<protein>
    <submittedName>
        <fullName evidence="2">DUF4350 domain-containing protein</fullName>
    </submittedName>
</protein>
<dbReference type="AlphaFoldDB" id="A0A7Y3SZN3"/>